<accession>A0A507D740</accession>
<dbReference type="FunFam" id="3.40.50.300:FF:001887">
    <property type="entry name" value="Midasin"/>
    <property type="match status" value="1"/>
</dbReference>
<dbReference type="Pfam" id="PF21108">
    <property type="entry name" value="MDN1_4th"/>
    <property type="match status" value="1"/>
</dbReference>
<feature type="compositionally biased region" description="Basic and acidic residues" evidence="10">
    <location>
        <begin position="4517"/>
        <end position="4530"/>
    </location>
</feature>
<keyword evidence="8 9" id="KW-0539">Nucleus</keyword>
<dbReference type="SUPFAM" id="SSF52540">
    <property type="entry name" value="P-loop containing nucleoside triphosphate hydrolases"/>
    <property type="match status" value="6"/>
</dbReference>
<evidence type="ECO:0000256" key="6">
    <source>
        <dbReference type="ARBA" id="ARBA00022840"/>
    </source>
</evidence>
<dbReference type="PROSITE" id="PS50234">
    <property type="entry name" value="VWFA"/>
    <property type="match status" value="1"/>
</dbReference>
<reference evidence="14 15" key="1">
    <citation type="journal article" date="2019" name="Sci. Rep.">
        <title>Comparative genomics of chytrid fungi reveal insights into the obligate biotrophic and pathogenic lifestyle of Synchytrium endobioticum.</title>
        <authorList>
            <person name="van de Vossenberg B.T.L.H."/>
            <person name="Warris S."/>
            <person name="Nguyen H.D.T."/>
            <person name="van Gent-Pelzer M.P.E."/>
            <person name="Joly D.L."/>
            <person name="van de Geest H.C."/>
            <person name="Bonants P.J.M."/>
            <person name="Smith D.S."/>
            <person name="Levesque C.A."/>
            <person name="van der Lee T.A.J."/>
        </authorList>
    </citation>
    <scope>NUCLEOTIDE SEQUENCE [LARGE SCALE GENOMIC DNA]</scope>
    <source>
        <strain evidence="12 15">LEV6574</strain>
        <strain evidence="13 14">MB42</strain>
    </source>
</reference>
<evidence type="ECO:0000313" key="13">
    <source>
        <dbReference type="EMBL" id="TPX50227.1"/>
    </source>
</evidence>
<comment type="caution">
    <text evidence="12">The sequence shown here is derived from an EMBL/GenBank/DDBJ whole genome shotgun (WGS) entry which is preliminary data.</text>
</comment>
<evidence type="ECO:0000256" key="3">
    <source>
        <dbReference type="ARBA" id="ARBA00007188"/>
    </source>
</evidence>
<dbReference type="CDD" id="cd00009">
    <property type="entry name" value="AAA"/>
    <property type="match status" value="2"/>
</dbReference>
<feature type="compositionally biased region" description="Polar residues" evidence="10">
    <location>
        <begin position="4174"/>
        <end position="4193"/>
    </location>
</feature>
<evidence type="ECO:0000313" key="14">
    <source>
        <dbReference type="Proteomes" id="UP000317494"/>
    </source>
</evidence>
<feature type="compositionally biased region" description="Basic and acidic residues" evidence="10">
    <location>
        <begin position="4194"/>
        <end position="4204"/>
    </location>
</feature>
<evidence type="ECO:0000256" key="5">
    <source>
        <dbReference type="ARBA" id="ARBA00022741"/>
    </source>
</evidence>
<dbReference type="InterPro" id="IPR012099">
    <property type="entry name" value="Midasin"/>
</dbReference>
<dbReference type="InterPro" id="IPR036465">
    <property type="entry name" value="vWFA_dom_sf"/>
</dbReference>
<evidence type="ECO:0000256" key="1">
    <source>
        <dbReference type="ARBA" id="ARBA00004604"/>
    </source>
</evidence>
<keyword evidence="5 9" id="KW-0547">Nucleotide-binding</keyword>
<evidence type="ECO:0000313" key="12">
    <source>
        <dbReference type="EMBL" id="TPX46650.1"/>
    </source>
</evidence>
<dbReference type="SMART" id="SM00382">
    <property type="entry name" value="AAA"/>
    <property type="match status" value="6"/>
</dbReference>
<dbReference type="InterPro" id="IPR040848">
    <property type="entry name" value="AAA_lid_7"/>
</dbReference>
<protein>
    <recommendedName>
        <fullName evidence="4 9">Midasin</fullName>
    </recommendedName>
</protein>
<dbReference type="Pfam" id="PF07728">
    <property type="entry name" value="AAA_5"/>
    <property type="match status" value="7"/>
</dbReference>
<proteinExistence type="inferred from homology"/>
<dbReference type="Gene3D" id="3.40.50.410">
    <property type="entry name" value="von Willebrand factor, type A domain"/>
    <property type="match status" value="1"/>
</dbReference>
<dbReference type="InterPro" id="IPR025662">
    <property type="entry name" value="Sigma_54_int_dom_ATP-bd_1"/>
</dbReference>
<evidence type="ECO:0000256" key="4">
    <source>
        <dbReference type="ARBA" id="ARBA00017143"/>
    </source>
</evidence>
<dbReference type="Proteomes" id="UP000320475">
    <property type="component" value="Unassembled WGS sequence"/>
</dbReference>
<dbReference type="PANTHER" id="PTHR48103:SF2">
    <property type="entry name" value="MIDASIN"/>
    <property type="match status" value="1"/>
</dbReference>
<evidence type="ECO:0000256" key="10">
    <source>
        <dbReference type="SAM" id="MobiDB-lite"/>
    </source>
</evidence>
<dbReference type="FunFam" id="3.40.50.300:FF:000712">
    <property type="entry name" value="Midasin"/>
    <property type="match status" value="1"/>
</dbReference>
<feature type="compositionally biased region" description="Basic and acidic residues" evidence="10">
    <location>
        <begin position="4089"/>
        <end position="4106"/>
    </location>
</feature>
<comment type="subcellular location">
    <subcellularLocation>
        <location evidence="1">Nucleus</location>
        <location evidence="1">Nucleolus</location>
    </subcellularLocation>
    <subcellularLocation>
        <location evidence="2">Nucleus</location>
        <location evidence="2">Nucleoplasm</location>
    </subcellularLocation>
</comment>
<comment type="similarity">
    <text evidence="3 9">Belongs to the midasin family.</text>
</comment>
<dbReference type="GO" id="GO:0016887">
    <property type="term" value="F:ATP hydrolysis activity"/>
    <property type="evidence" value="ECO:0007669"/>
    <property type="project" value="InterPro"/>
</dbReference>
<dbReference type="InterPro" id="IPR048617">
    <property type="entry name" value="MDN1_AAA_lid_4"/>
</dbReference>
<feature type="compositionally biased region" description="Low complexity" evidence="10">
    <location>
        <begin position="4359"/>
        <end position="4380"/>
    </location>
</feature>
<dbReference type="GO" id="GO:0005654">
    <property type="term" value="C:nucleoplasm"/>
    <property type="evidence" value="ECO:0007669"/>
    <property type="project" value="UniProtKB-SubCell"/>
</dbReference>
<dbReference type="SUPFAM" id="SSF53300">
    <property type="entry name" value="vWA-like"/>
    <property type="match status" value="1"/>
</dbReference>
<feature type="region of interest" description="Disordered" evidence="10">
    <location>
        <begin position="4049"/>
        <end position="4423"/>
    </location>
</feature>
<name>A0A507D740_9FUNG</name>
<dbReference type="EMBL" id="QEAN01000070">
    <property type="protein sequence ID" value="TPX50227.1"/>
    <property type="molecule type" value="Genomic_DNA"/>
</dbReference>
<dbReference type="PIRSF" id="PIRSF010340">
    <property type="entry name" value="Midasin"/>
    <property type="match status" value="1"/>
</dbReference>
<dbReference type="InterPro" id="IPR011704">
    <property type="entry name" value="ATPase_dyneun-rel_AAA"/>
</dbReference>
<feature type="domain" description="VWFA" evidence="11">
    <location>
        <begin position="4667"/>
        <end position="4806"/>
    </location>
</feature>
<dbReference type="PROSITE" id="PS00675">
    <property type="entry name" value="SIGMA54_INTERACT_1"/>
    <property type="match status" value="2"/>
</dbReference>
<evidence type="ECO:0000259" key="11">
    <source>
        <dbReference type="PROSITE" id="PS50234"/>
    </source>
</evidence>
<sequence>MIPASINLSMLIRDQSLCIPSHVANELWSHDQRSFTQQKTQHPLDSLADLLLHPCLTLKIARAYRGILVDLVGRCRMRLTSAASPIHVCLTSEDAVNEHGAGRATSLTASAAGGTCPSIAPTNSASTRLRLALRNQRQIIATCACQTPSTEKGSDWSRSFLLLGALSNLLPVAPQLLGHTIAFLEAFELPFNLLKDNVNTPHQARFLARSIFRLIKSLQNEYSPQWSVSRLVDVMKTTDDKYTRAYLAHSLAILLKMVESEKLNFLRIHVLDSLIFLEDVEEHIDTLEKSYISIPDIVDTVVCKSRDSTVNSLNEDIKSVVQPTTTSTPIDLNIHESDLCPLTANLAGVLLNRVEQHQQHSESAAPLVHTTTLNQNLQQLALAISLRLPTLLCGSHGSGKSSLISEAARLVNQKAPFTIHLGDQTDSKLLIGTYISSKPGSFEWQPGVLTTAVKDGRWIVFEDVDLAPSEVISILIPLLESRQLFIPSRNELLKAHENFRIFATISSDSTGSAPSSSHIDHNWLAIIIKSNSISEIAHIIRSRYPTLSLMTDLLIAAYLAVSEYSSHTPIRGRNLTTLDLFKWCHRLAELPWISKAIHVSSIASTNNSTISMQQMEDVFYEGVVCFGELATGSSKNDIMNLLGHALQLPDHRVAFYRDSYAPESLVAENTTVRCGRYYIDKLPSAGSNPQTGDIFASATMHSRRLMQIIAGAISNDEPVLLVGETGTGKTTVIQYLAKVLNQKLVTLNLSNQSDSTDLLGGFKPVDSHQIIQPLYERFQELFSRTFPKKSNLAFLESVEGLRRKKKEKRLLAAMVSTIDKARSLHSSLTTSTEDRNAGTQPTKKRRTLDISLLQEWEDLNAEIARLEALDLKQPFFQFVDGPLTAAFRKGHFVLLDEVNLAPAETLEAISGLLNNGLIILEKDTTPIRKHPNFRLFANMNPSGDAGKRELPPGVRSRFTEIFVDSPDVNRRDLELITRQYLSNVSSMSKDVEQMIQDVLDFYYTVKTLSSYDGGGALLHVSVRTVSRALSFAREQAVSLSLHRALFEGLVMTFITQCSKESGETILQKLLSFSTFSRHGARSWIKHDSKSINSTSNPTIFHIPAGPHELHVDDQYVITDSVFKNLINLSRAVSAFKYPILIQGPTSSGKTSIIQYLAKRTGHQFVRVNNSENTDLQEYMGSYASDVTGNLVFQYGVLVNALRHGHWIVLDELNLAPTDVLEALNRLLDDNRELRIPETGEMIKPHPNFMLFATQNPPGLYGGRKPLSKAFRNRFLELHFEEVPANELSIILERRCRMAPSHAKAMVNVFNELHAKRGRGRVFDRDGFITLRDLFRWGDRSGNGYQELAEDGYMLLAERVRDAEDRLVVREVLERVMRAKINVDEMYNRLFDKYLECNILGSSHDASTGNITWTRQSKRLAVLLQQCLRHAEAVLLIGETGTGKTTICQYVASLFKKPLVIVNAHQSSEASDFLGSMRPVRVAEDTMDVDTNNNSSKAQSKRFEWVDGPLTTSIKNGSYFLLDELSLADDSVLERLNPLLETSRTITLTEKGGSHDIIHAHSDFRFMATMNPGGDYGKRELSPALRNRFTEIWVPVVDDLHDLSAIIETRLDVNGGNNALATEKCQIAQRMIEFILWFAGALEKLWNEIVSIRDIVAWCQFMVACIKKSISVDDAFVHGALMVFADGIGVNPLYGIIFKEDALRIRRQCMDKLLQLSPPQPLSLDFCTSSALTIHPFSIPRYTIPNDCTITTSDVPTTAFELNSQPSSYHLNAPSTLLNAMRVLRALQITKPILLEGPPGVGKTSLITAIGHLVRKPVVRINLSDQTDLMDLFGSDLPVEGGEPGEFAWRDGPFLMAMKRGDWVLLDELNLASQTVLEGLNACLDFRRTVYIPELDCEFPCHPEFRVFGAQNPYAEGGGRKGLPKSFTNRFTQVYVSELDIEDLRVLIQHMHPSLAIELVDKIIQFLNLFKGQFNLRDVLRWTQLIDKVPVEAAMDVSFGSRIRNDEDIARFHVAVDKVFGFRPATNIHWNITPNKFIIGKAVLDRVGLVHHPKTSLAILPSLLRPLAHMILGANLSWPILITGSAASGKTTLVRQIAALAQQPLAEFAMHPGVDAMELLGGFEQQSLDRLWSNVVDEAKVVCNMIRRKALLLDSSVACLDDIMASINPGNDRNNVDSSRVMDELQALAHELDVSYDFSQLHVAIARYASAVSNGTAGRFEWIDGALVQAVEHGYWLLIDNLNFCAASVLDRLNSLLEPNGVLLLNERGLVDGEVKIVKPHPCFRVFMTMDPLHGEISPAMRNRCLEIALPTPKWASNPDAMDTVRVMSSCGVLDRKLYASLYRNKDISPRSLISRGRILIEMLQRGTSRRDVLKSIYDDQAIHGDALQDFLYPTIWPASIGQNPVIWQSSAIYLSYVKELNSVSFSEYIGDVLATRLEAIHWLTNLPGADLAKAFLSRTPQAIRNTHYHGLRRAYYRLIFSSTSSDSSSGSENTLLARSAALASGLISSSLWSDEVLMWIGSALNSIPAFTSTVLPMIASESQGAMLNIVPAIHHIWDCRDDLMQVLKQTKLDMTVIFILFKKFNKSFNLLKTSIDTLVGSVDSRISTSLVAIITTLAELQQRGESVMSLFSSHNYTSVKAIQREWRGTVTRHLVVWQTQNLYRQLDQRFTLGSKPNEWLSNPWHENTAVKVEVMEALATLSMLDKDNVTESQRSSMIEVLDQVASGRLLAPLTESSPVLDLDHLKIIPLKAIHTVHARLRLLSQWSTNHNLLSRHEAVSMASIIKDRVVDDRVRMVLDWAVQKSSRSPSSLSHLQRLLWMKDHDASHPELKEASHAGLYYFFRSLWFAPQIEVNDLLFSSIQFLETDVRARMTGSEVLYQDILPFFVVNALTNTDKISITDIDLFRTHLEDLKEASIIAQEVPSSDEADRTMLAHFLALMRNAGIQAESVDSSSAGNSNERQIRGHLYLRNAISFLKAYIPRTPMDPALAPKIKRDTLMSRLLLLKEDITVRSEMEYMTTATRSNTSIEERMGILRCYEQQIANYESRMAIRPSESQLEDIFADLGILLDSIIPIVENLVDSLRSLSVSEQRTKESHLQDMLYAFVDKLENSYTMYKDLLQPICQAILYMKHGLRLITMNFATLSMLHTFTIGLPDNSGALSPTINMQRLNFSAAVSKRVEIDEFSKVVESVAGKWRADVEQAYNEKVTSSSIFRYKELVEDVVFEEYTDFDATVASRGDAEPTPPPSHHLRAAVSDVEELRRHFVKLFTAIIVNVSEPPDHGHRNTSRKSDSLAFLEYFTSLYIRALGSVTCNQLALEDQHRLSKGQLVLIDSMLQTKLQQTGVDFYRDSNPVELAGALMPVLTHFQTRVLELLSKYPEHSVLQNLADICSRLANLPMSTPIPRILNGLQIMLMKANDWESYSSRELSLKSVMGELTQLIIQWRKLELSSWMQLLTIEESRTAEASEMFWIHLYTLIEEDDETRLLEGLDEYCLSCPCGEFQSRLQMIDAMCTYLHLSRDRSADGGSSINPKVNLLKNLHRYYQLLSTLVNDNISSKRKPIQTQLIDFVKIATWKDVNVYALEATTKKSHHQLMKMIKKYKQVLREPIINIMKVGSQSLLEERAAKCVADTEKDRQYLVKQGCSTFSVELNDISRDAFENIRRIQIANEQASSAEGSEGSERKLIPRNIATKALVDIFRELKELGLSNAHRTTDRKTWLNTGVDRVSAILDTPLNLSDKFYDMMHQISKLNEVALNPTPTLPAADSHRCVALCNHIFKIVADMSAVNDVVARHAQSLLSIVEPLESSCSLSHSATALKELGFYYDRICNIYAVLVQSDMIHRSSGGVQLGDTSRDVNEDNIKRAHDIISPIKLQLLSTIKVLEYQPVIAVKDKNDLLRNAIQALRSVKELNIVEVDLSGCIWPLDEVEQDSTPNNSNIVIHVFSHQLLSQPCLEECPLIALCRHYENWSVSLSAFHHCLSSYIDSCHANGESYFSINSSLSQQLLSLLQDIRTKVIEFGIYYKHLTQFGFTIVNLLVSVLTKGLGYTEGRDDENEPSASQIADGTGVGEGEGARDVTDELDNQEQAMDTHDQTRTEQTSSKEDQPNGMEMDEDFDGQMEDVPEDGDGNDEDQDDDEHDEEFGDLGDSDNQRDQKVKSGGDDGDGEMEGPQMNDESASSETVAKTNEQSNPDKPSEEDLKSPEQEAESDEKEDQGTSQNAPKPMDDSHPNVLENDPDLQFEGKCEDASDKDVTDDADGNADLQNGDEVDPQDDSGEKDGEKEEDEINLEDMNLEEDGGDMDADYGDESMEAQVGDEHPLENEDGQVGDQELRDEDTSNVKPSNAKGVQGEYGVESNQDNMDLSNDNPSSSNDNSGSSSNQKAGVGADLTGPEPNTENTSNSKRDSSKQQRRRPDVNPNRSLGDVLKSWLDRLNEIRGGQQAPDSNEFEYVENDEDAADAQAISNATAEQASSNILMDRATDQEDVDMTEALQKDHDVSLEKEDSVLFTSKAMAKSADADDKAAEGRDGNEQAGSMSDVVGDDVDIDASNEHHVIEPLYESLDQLRQELEQSISLWISSTDKSKPSTITTDACIDWHKYTTLTRHLSIQLYNQLQLILQPTLQSHLKGDYKTGKRLNMRKIIPYIASNFKKDRIWLRRTKPNKREYRVLLAIDDSKSMAESHCVQLAFESLALIAKALSQLEVGQVAVASFGERMQVLHPFDRVFDDASGASVIDRFTFSQTKTNVQDLLTQSIAMFSHGGSSGRSGADLWGLQIVISDGIMSDHDVVRSMVKVAAERRVITVFVIIDNLHGGESITKMTNVKYVERGGSMDLQLSRYMDTFPFDYYVHVKSIDELPVILSDTLRQFFLTVSNM</sequence>
<dbReference type="Proteomes" id="UP000317494">
    <property type="component" value="Unassembled WGS sequence"/>
</dbReference>
<evidence type="ECO:0000256" key="2">
    <source>
        <dbReference type="ARBA" id="ARBA00004642"/>
    </source>
</evidence>
<dbReference type="GO" id="GO:0005730">
    <property type="term" value="C:nucleolus"/>
    <property type="evidence" value="ECO:0007669"/>
    <property type="project" value="UniProtKB-SubCell"/>
</dbReference>
<dbReference type="GO" id="GO:0030687">
    <property type="term" value="C:preribosome, large subunit precursor"/>
    <property type="evidence" value="ECO:0007669"/>
    <property type="project" value="TreeGrafter"/>
</dbReference>
<evidence type="ECO:0000256" key="7">
    <source>
        <dbReference type="ARBA" id="ARBA00023186"/>
    </source>
</evidence>
<dbReference type="GO" id="GO:0005524">
    <property type="term" value="F:ATP binding"/>
    <property type="evidence" value="ECO:0007669"/>
    <property type="project" value="UniProtKB-KW"/>
</dbReference>
<dbReference type="STRING" id="286115.A0A507D740"/>
<dbReference type="FunFam" id="3.40.50.300:FF:000582">
    <property type="entry name" value="Midasin"/>
    <property type="match status" value="1"/>
</dbReference>
<feature type="compositionally biased region" description="Basic and acidic residues" evidence="10">
    <location>
        <begin position="4402"/>
        <end position="4415"/>
    </location>
</feature>
<keyword evidence="7 9" id="KW-0143">Chaperone</keyword>
<dbReference type="GO" id="GO:0000027">
    <property type="term" value="P:ribosomal large subunit assembly"/>
    <property type="evidence" value="ECO:0007669"/>
    <property type="project" value="InterPro"/>
</dbReference>
<evidence type="ECO:0000313" key="15">
    <source>
        <dbReference type="Proteomes" id="UP000320475"/>
    </source>
</evidence>
<dbReference type="VEuPathDB" id="FungiDB:SeMB42_g02317"/>
<feature type="compositionally biased region" description="Acidic residues" evidence="10">
    <location>
        <begin position="4282"/>
        <end position="4310"/>
    </location>
</feature>
<feature type="compositionally biased region" description="Basic and acidic residues" evidence="10">
    <location>
        <begin position="4150"/>
        <end position="4161"/>
    </location>
</feature>
<dbReference type="InterPro" id="IPR041190">
    <property type="entry name" value="Midasin_AAA_lid_5"/>
</dbReference>
<dbReference type="Pfam" id="PF17867">
    <property type="entry name" value="AAA_lid_7"/>
    <property type="match status" value="2"/>
</dbReference>
<feature type="region of interest" description="Disordered" evidence="10">
    <location>
        <begin position="4513"/>
        <end position="4540"/>
    </location>
</feature>
<dbReference type="OrthoDB" id="5186at2759"/>
<organism evidence="12 15">
    <name type="scientific">Synchytrium endobioticum</name>
    <dbReference type="NCBI Taxonomy" id="286115"/>
    <lineage>
        <taxon>Eukaryota</taxon>
        <taxon>Fungi</taxon>
        <taxon>Fungi incertae sedis</taxon>
        <taxon>Chytridiomycota</taxon>
        <taxon>Chytridiomycota incertae sedis</taxon>
        <taxon>Chytridiomycetes</taxon>
        <taxon>Synchytriales</taxon>
        <taxon>Synchytriaceae</taxon>
        <taxon>Synchytrium</taxon>
    </lineage>
</organism>
<dbReference type="GO" id="GO:0000055">
    <property type="term" value="P:ribosomal large subunit export from nucleus"/>
    <property type="evidence" value="ECO:0007669"/>
    <property type="project" value="TreeGrafter"/>
</dbReference>
<dbReference type="EMBL" id="QEAM01000098">
    <property type="protein sequence ID" value="TPX46650.1"/>
    <property type="molecule type" value="Genomic_DNA"/>
</dbReference>
<feature type="compositionally biased region" description="Acidic residues" evidence="10">
    <location>
        <begin position="4255"/>
        <end position="4274"/>
    </location>
</feature>
<gene>
    <name evidence="12" type="ORF">SeLEV6574_g03110</name>
    <name evidence="13" type="ORF">SeMB42_g02317</name>
</gene>
<dbReference type="FunFam" id="3.40.50.300:FF:000142">
    <property type="entry name" value="Midasin"/>
    <property type="match status" value="1"/>
</dbReference>
<evidence type="ECO:0000256" key="8">
    <source>
        <dbReference type="ARBA" id="ARBA00023242"/>
    </source>
</evidence>
<comment type="function">
    <text evidence="9">Nuclear chaperone required for maturation and nuclear export of pre-60S ribosome subunits.</text>
</comment>
<dbReference type="PANTHER" id="PTHR48103">
    <property type="entry name" value="MIDASIN-RELATED"/>
    <property type="match status" value="1"/>
</dbReference>
<keyword evidence="6 9" id="KW-0067">ATP-binding</keyword>
<feature type="compositionally biased region" description="Acidic residues" evidence="10">
    <location>
        <begin position="4111"/>
        <end position="4148"/>
    </location>
</feature>
<evidence type="ECO:0000256" key="9">
    <source>
        <dbReference type="PIRNR" id="PIRNR010340"/>
    </source>
</evidence>
<feature type="compositionally biased region" description="Basic and acidic residues" evidence="10">
    <location>
        <begin position="4241"/>
        <end position="4254"/>
    </location>
</feature>
<dbReference type="InterPro" id="IPR002035">
    <property type="entry name" value="VWF_A"/>
</dbReference>
<keyword evidence="14" id="KW-1185">Reference proteome</keyword>
<dbReference type="InterPro" id="IPR027417">
    <property type="entry name" value="P-loop_NTPase"/>
</dbReference>
<dbReference type="Pfam" id="PF17865">
    <property type="entry name" value="AAA_lid_5"/>
    <property type="match status" value="1"/>
</dbReference>
<dbReference type="Gene3D" id="3.40.50.300">
    <property type="entry name" value="P-loop containing nucleotide triphosphate hydrolases"/>
    <property type="match status" value="6"/>
</dbReference>
<dbReference type="InterPro" id="IPR003593">
    <property type="entry name" value="AAA+_ATPase"/>
</dbReference>